<evidence type="ECO:0000313" key="3">
    <source>
        <dbReference type="EMBL" id="KAK6925687.1"/>
    </source>
</evidence>
<gene>
    <name evidence="3" type="ORF">RJ641_007406</name>
</gene>
<sequence>MKRCYSTLKRPLNSNNELIDNIIDFRTCKSTYQARQSHAQLITRGLIQQPIIATKFINLLTSSSIASLSYAQHVFDQIPQPDLFLCNTMIKAYAETPTFAFNCFLLFRSLIRILDLYPNRYSFVYVLKGCGSGLGILEGEQVRVHAIKNGFEGNLFVSNVLIQMYSNWGLVDDARSIFDWSIEQDLYSWNMMIGGYVRWGRLNEAKELFDSMPERDVVSWSTMIAGYVQVCGYKEALDVFHEMLHSGSLPNQYTLVSALAACANLVALDQGRWMHTYIDKNKVKINERLFTSLIDMY</sequence>
<dbReference type="GO" id="GO:0009451">
    <property type="term" value="P:RNA modification"/>
    <property type="evidence" value="ECO:0007669"/>
    <property type="project" value="InterPro"/>
</dbReference>
<feature type="non-terminal residue" evidence="3">
    <location>
        <position position="297"/>
    </location>
</feature>
<dbReference type="InterPro" id="IPR011990">
    <property type="entry name" value="TPR-like_helical_dom_sf"/>
</dbReference>
<evidence type="ECO:0000256" key="2">
    <source>
        <dbReference type="PROSITE-ProRule" id="PRU00708"/>
    </source>
</evidence>
<evidence type="ECO:0000313" key="4">
    <source>
        <dbReference type="Proteomes" id="UP001370490"/>
    </source>
</evidence>
<dbReference type="Proteomes" id="UP001370490">
    <property type="component" value="Unassembled WGS sequence"/>
</dbReference>
<dbReference type="PANTHER" id="PTHR47926:SF436">
    <property type="entry name" value="PENTATRICOPEPTIDE REPEAT-CONTAINING PROTEIN ELI1, CHLOROPLASTIC-LIKE ISOFORM X2"/>
    <property type="match status" value="1"/>
</dbReference>
<comment type="caution">
    <text evidence="3">The sequence shown here is derived from an EMBL/GenBank/DDBJ whole genome shotgun (WGS) entry which is preliminary data.</text>
</comment>
<dbReference type="GO" id="GO:0003723">
    <property type="term" value="F:RNA binding"/>
    <property type="evidence" value="ECO:0007669"/>
    <property type="project" value="InterPro"/>
</dbReference>
<dbReference type="AlphaFoldDB" id="A0AAN8VA98"/>
<dbReference type="InterPro" id="IPR046960">
    <property type="entry name" value="PPR_At4g14850-like_plant"/>
</dbReference>
<dbReference type="FunFam" id="1.25.40.10:FF:000348">
    <property type="entry name" value="Pentatricopeptide repeat-containing protein chloroplastic"/>
    <property type="match status" value="1"/>
</dbReference>
<dbReference type="PROSITE" id="PS51375">
    <property type="entry name" value="PPR"/>
    <property type="match status" value="1"/>
</dbReference>
<proteinExistence type="predicted"/>
<organism evidence="3 4">
    <name type="scientific">Dillenia turbinata</name>
    <dbReference type="NCBI Taxonomy" id="194707"/>
    <lineage>
        <taxon>Eukaryota</taxon>
        <taxon>Viridiplantae</taxon>
        <taxon>Streptophyta</taxon>
        <taxon>Embryophyta</taxon>
        <taxon>Tracheophyta</taxon>
        <taxon>Spermatophyta</taxon>
        <taxon>Magnoliopsida</taxon>
        <taxon>eudicotyledons</taxon>
        <taxon>Gunneridae</taxon>
        <taxon>Pentapetalae</taxon>
        <taxon>Dilleniales</taxon>
        <taxon>Dilleniaceae</taxon>
        <taxon>Dillenia</taxon>
    </lineage>
</organism>
<reference evidence="3 4" key="1">
    <citation type="submission" date="2023-12" db="EMBL/GenBank/DDBJ databases">
        <title>A high-quality genome assembly for Dillenia turbinata (Dilleniales).</title>
        <authorList>
            <person name="Chanderbali A."/>
        </authorList>
    </citation>
    <scope>NUCLEOTIDE SEQUENCE [LARGE SCALE GENOMIC DNA]</scope>
    <source>
        <strain evidence="3">LSX21</strain>
        <tissue evidence="3">Leaf</tissue>
    </source>
</reference>
<keyword evidence="1" id="KW-0677">Repeat</keyword>
<dbReference type="InterPro" id="IPR002885">
    <property type="entry name" value="PPR_rpt"/>
</dbReference>
<dbReference type="Pfam" id="PF13041">
    <property type="entry name" value="PPR_2"/>
    <property type="match status" value="1"/>
</dbReference>
<accession>A0AAN8VA98</accession>
<name>A0AAN8VA98_9MAGN</name>
<feature type="repeat" description="PPR" evidence="2">
    <location>
        <begin position="185"/>
        <end position="219"/>
    </location>
</feature>
<dbReference type="Pfam" id="PF01535">
    <property type="entry name" value="PPR"/>
    <property type="match status" value="1"/>
</dbReference>
<dbReference type="EMBL" id="JBAMMX010000015">
    <property type="protein sequence ID" value="KAK6925687.1"/>
    <property type="molecule type" value="Genomic_DNA"/>
</dbReference>
<evidence type="ECO:0000256" key="1">
    <source>
        <dbReference type="ARBA" id="ARBA00022737"/>
    </source>
</evidence>
<keyword evidence="4" id="KW-1185">Reference proteome</keyword>
<protein>
    <submittedName>
        <fullName evidence="3">Pentatricopeptide repeat</fullName>
    </submittedName>
</protein>
<dbReference type="NCBIfam" id="TIGR00756">
    <property type="entry name" value="PPR"/>
    <property type="match status" value="2"/>
</dbReference>
<dbReference type="PANTHER" id="PTHR47926">
    <property type="entry name" value="PENTATRICOPEPTIDE REPEAT-CONTAINING PROTEIN"/>
    <property type="match status" value="1"/>
</dbReference>
<dbReference type="Gene3D" id="1.25.40.10">
    <property type="entry name" value="Tetratricopeptide repeat domain"/>
    <property type="match status" value="2"/>
</dbReference>